<sequence length="212" mass="21771">MEKSGFHGAQLPILSAVLVLGAVAFACCVAAEFTKSKASRDVRLDGSLCSLQRSSAFALGITALVCLSVAQIAGTSAAGAKLCSGKSRKNRTASIAFLILSWLSFGLAAIMLGTASSMNNFQAYGRGWLDGDCYVVKDGVYIGSAILAVVTVIFILGFTLMAARVTILPAGHSAGGNEIQKSHLIDFKSKDSPAAASPGVHGSDNDEPGALN</sequence>
<evidence type="ECO:0000256" key="4">
    <source>
        <dbReference type="ARBA" id="ARBA00022989"/>
    </source>
</evidence>
<dbReference type="Proteomes" id="UP001418222">
    <property type="component" value="Unassembled WGS sequence"/>
</dbReference>
<evidence type="ECO:0000256" key="3">
    <source>
        <dbReference type="ARBA" id="ARBA00022729"/>
    </source>
</evidence>
<evidence type="ECO:0000256" key="6">
    <source>
        <dbReference type="ARBA" id="ARBA00029467"/>
    </source>
</evidence>
<comment type="similarity">
    <text evidence="6">Belongs to the DESIGUAL family.</text>
</comment>
<dbReference type="PANTHER" id="PTHR31769">
    <property type="entry name" value="OS07G0462200 PROTEIN-RELATED"/>
    <property type="match status" value="1"/>
</dbReference>
<organism evidence="9 10">
    <name type="scientific">Platanthera zijinensis</name>
    <dbReference type="NCBI Taxonomy" id="2320716"/>
    <lineage>
        <taxon>Eukaryota</taxon>
        <taxon>Viridiplantae</taxon>
        <taxon>Streptophyta</taxon>
        <taxon>Embryophyta</taxon>
        <taxon>Tracheophyta</taxon>
        <taxon>Spermatophyta</taxon>
        <taxon>Magnoliopsida</taxon>
        <taxon>Liliopsida</taxon>
        <taxon>Asparagales</taxon>
        <taxon>Orchidaceae</taxon>
        <taxon>Orchidoideae</taxon>
        <taxon>Orchideae</taxon>
        <taxon>Orchidinae</taxon>
        <taxon>Platanthera</taxon>
    </lineage>
</organism>
<evidence type="ECO:0000256" key="8">
    <source>
        <dbReference type="SAM" id="Phobius"/>
    </source>
</evidence>
<dbReference type="Pfam" id="PF06749">
    <property type="entry name" value="DUF1218"/>
    <property type="match status" value="1"/>
</dbReference>
<feature type="region of interest" description="Disordered" evidence="7">
    <location>
        <begin position="190"/>
        <end position="212"/>
    </location>
</feature>
<protein>
    <submittedName>
        <fullName evidence="9">Uncharacterized protein</fullName>
    </submittedName>
</protein>
<gene>
    <name evidence="9" type="ORF">KSP39_PZI008260</name>
</gene>
<dbReference type="EMBL" id="JBBWWQ010000006">
    <property type="protein sequence ID" value="KAK8944632.1"/>
    <property type="molecule type" value="Genomic_DNA"/>
</dbReference>
<dbReference type="AlphaFoldDB" id="A0AAP0G8S8"/>
<dbReference type="InterPro" id="IPR009606">
    <property type="entry name" value="DEAL/Modifying_wall_lignin1/2"/>
</dbReference>
<accession>A0AAP0G8S8</accession>
<evidence type="ECO:0000256" key="1">
    <source>
        <dbReference type="ARBA" id="ARBA00004127"/>
    </source>
</evidence>
<feature type="transmembrane region" description="Helical" evidence="8">
    <location>
        <begin position="139"/>
        <end position="163"/>
    </location>
</feature>
<evidence type="ECO:0000256" key="2">
    <source>
        <dbReference type="ARBA" id="ARBA00022692"/>
    </source>
</evidence>
<evidence type="ECO:0000256" key="5">
    <source>
        <dbReference type="ARBA" id="ARBA00023136"/>
    </source>
</evidence>
<evidence type="ECO:0000256" key="7">
    <source>
        <dbReference type="SAM" id="MobiDB-lite"/>
    </source>
</evidence>
<evidence type="ECO:0000313" key="10">
    <source>
        <dbReference type="Proteomes" id="UP001418222"/>
    </source>
</evidence>
<proteinExistence type="inferred from homology"/>
<dbReference type="PROSITE" id="PS51257">
    <property type="entry name" value="PROKAR_LIPOPROTEIN"/>
    <property type="match status" value="1"/>
</dbReference>
<comment type="subcellular location">
    <subcellularLocation>
        <location evidence="1">Endomembrane system</location>
        <topology evidence="1">Multi-pass membrane protein</topology>
    </subcellularLocation>
</comment>
<comment type="caution">
    <text evidence="9">The sequence shown here is derived from an EMBL/GenBank/DDBJ whole genome shotgun (WGS) entry which is preliminary data.</text>
</comment>
<keyword evidence="10" id="KW-1185">Reference proteome</keyword>
<feature type="transmembrane region" description="Helical" evidence="8">
    <location>
        <begin position="54"/>
        <end position="74"/>
    </location>
</feature>
<dbReference type="GO" id="GO:0012505">
    <property type="term" value="C:endomembrane system"/>
    <property type="evidence" value="ECO:0007669"/>
    <property type="project" value="UniProtKB-SubCell"/>
</dbReference>
<keyword evidence="4 8" id="KW-1133">Transmembrane helix</keyword>
<keyword evidence="2 8" id="KW-0812">Transmembrane</keyword>
<reference evidence="9 10" key="1">
    <citation type="journal article" date="2022" name="Nat. Plants">
        <title>Genomes of leafy and leafless Platanthera orchids illuminate the evolution of mycoheterotrophy.</title>
        <authorList>
            <person name="Li M.H."/>
            <person name="Liu K.W."/>
            <person name="Li Z."/>
            <person name="Lu H.C."/>
            <person name="Ye Q.L."/>
            <person name="Zhang D."/>
            <person name="Wang J.Y."/>
            <person name="Li Y.F."/>
            <person name="Zhong Z.M."/>
            <person name="Liu X."/>
            <person name="Yu X."/>
            <person name="Liu D.K."/>
            <person name="Tu X.D."/>
            <person name="Liu B."/>
            <person name="Hao Y."/>
            <person name="Liao X.Y."/>
            <person name="Jiang Y.T."/>
            <person name="Sun W.H."/>
            <person name="Chen J."/>
            <person name="Chen Y.Q."/>
            <person name="Ai Y."/>
            <person name="Zhai J.W."/>
            <person name="Wu S.S."/>
            <person name="Zhou Z."/>
            <person name="Hsiao Y.Y."/>
            <person name="Wu W.L."/>
            <person name="Chen Y.Y."/>
            <person name="Lin Y.F."/>
            <person name="Hsu J.L."/>
            <person name="Li C.Y."/>
            <person name="Wang Z.W."/>
            <person name="Zhao X."/>
            <person name="Zhong W.Y."/>
            <person name="Ma X.K."/>
            <person name="Ma L."/>
            <person name="Huang J."/>
            <person name="Chen G.Z."/>
            <person name="Huang M.Z."/>
            <person name="Huang L."/>
            <person name="Peng D.H."/>
            <person name="Luo Y.B."/>
            <person name="Zou S.Q."/>
            <person name="Chen S.P."/>
            <person name="Lan S."/>
            <person name="Tsai W.C."/>
            <person name="Van de Peer Y."/>
            <person name="Liu Z.J."/>
        </authorList>
    </citation>
    <scope>NUCLEOTIDE SEQUENCE [LARGE SCALE GENOMIC DNA]</scope>
    <source>
        <strain evidence="9">Lor287</strain>
    </source>
</reference>
<keyword evidence="3" id="KW-0732">Signal</keyword>
<keyword evidence="5 8" id="KW-0472">Membrane</keyword>
<evidence type="ECO:0000313" key="9">
    <source>
        <dbReference type="EMBL" id="KAK8944632.1"/>
    </source>
</evidence>
<dbReference type="InterPro" id="IPR052222">
    <property type="entry name" value="DESIGUAL"/>
</dbReference>
<feature type="transmembrane region" description="Helical" evidence="8">
    <location>
        <begin position="95"/>
        <end position="119"/>
    </location>
</feature>
<name>A0AAP0G8S8_9ASPA</name>